<evidence type="ECO:0000313" key="2">
    <source>
        <dbReference type="EMBL" id="KDR77421.1"/>
    </source>
</evidence>
<dbReference type="AlphaFoldDB" id="A0A067T2S0"/>
<name>A0A067T2S0_GALM3</name>
<sequence>MSDQVSSSHPTKRKRTGEETDAPPNDPPPVTRSSQFWFEDGSVIIQAESIQYRVHRSVLSLHSTVLKDCFQIPQPDGEPTVDSCPVLHLSDSATDIEHLFCLFYALYDTHDLHKPIPFAITSITIRLGRKYDLIRFVTDAMARLKHGFPNQLRKWDEVDLSEVFTETKGLLFDVINLAYEFSINSILPAAFLQLCQTYTLLEILQGEERDDKSMAVLSLQALQTCLVGRDKVVRALPRGISTFFIQDRAFQSPNCVQPACPGEFLDILFFFTDEEPFLRIAFPGSDSPWDFKDFSDSDLCDDCVKKGELQWTRFRIWLWNKLPLYFGSGPWSSLKDME</sequence>
<accession>A0A067T2S0</accession>
<dbReference type="Proteomes" id="UP000027222">
    <property type="component" value="Unassembled WGS sequence"/>
</dbReference>
<dbReference type="OrthoDB" id="2799068at2759"/>
<protein>
    <recommendedName>
        <fullName evidence="4">BTB domain-containing protein</fullName>
    </recommendedName>
</protein>
<evidence type="ECO:0000256" key="1">
    <source>
        <dbReference type="SAM" id="MobiDB-lite"/>
    </source>
</evidence>
<proteinExistence type="predicted"/>
<keyword evidence="3" id="KW-1185">Reference proteome</keyword>
<feature type="region of interest" description="Disordered" evidence="1">
    <location>
        <begin position="1"/>
        <end position="32"/>
    </location>
</feature>
<gene>
    <name evidence="2" type="ORF">GALMADRAFT_224801</name>
</gene>
<dbReference type="EMBL" id="KL142376">
    <property type="protein sequence ID" value="KDR77421.1"/>
    <property type="molecule type" value="Genomic_DNA"/>
</dbReference>
<organism evidence="2 3">
    <name type="scientific">Galerina marginata (strain CBS 339.88)</name>
    <dbReference type="NCBI Taxonomy" id="685588"/>
    <lineage>
        <taxon>Eukaryota</taxon>
        <taxon>Fungi</taxon>
        <taxon>Dikarya</taxon>
        <taxon>Basidiomycota</taxon>
        <taxon>Agaricomycotina</taxon>
        <taxon>Agaricomycetes</taxon>
        <taxon>Agaricomycetidae</taxon>
        <taxon>Agaricales</taxon>
        <taxon>Agaricineae</taxon>
        <taxon>Strophariaceae</taxon>
        <taxon>Galerina</taxon>
    </lineage>
</organism>
<dbReference type="HOGENOM" id="CLU_033082_3_2_1"/>
<evidence type="ECO:0000313" key="3">
    <source>
        <dbReference type="Proteomes" id="UP000027222"/>
    </source>
</evidence>
<reference evidence="3" key="1">
    <citation type="journal article" date="2014" name="Proc. Natl. Acad. Sci. U.S.A.">
        <title>Extensive sampling of basidiomycete genomes demonstrates inadequacy of the white-rot/brown-rot paradigm for wood decay fungi.</title>
        <authorList>
            <person name="Riley R."/>
            <person name="Salamov A.A."/>
            <person name="Brown D.W."/>
            <person name="Nagy L.G."/>
            <person name="Floudas D."/>
            <person name="Held B.W."/>
            <person name="Levasseur A."/>
            <person name="Lombard V."/>
            <person name="Morin E."/>
            <person name="Otillar R."/>
            <person name="Lindquist E.A."/>
            <person name="Sun H."/>
            <person name="LaButti K.M."/>
            <person name="Schmutz J."/>
            <person name="Jabbour D."/>
            <person name="Luo H."/>
            <person name="Baker S.E."/>
            <person name="Pisabarro A.G."/>
            <person name="Walton J.D."/>
            <person name="Blanchette R.A."/>
            <person name="Henrissat B."/>
            <person name="Martin F."/>
            <person name="Cullen D."/>
            <person name="Hibbett D.S."/>
            <person name="Grigoriev I.V."/>
        </authorList>
    </citation>
    <scope>NUCLEOTIDE SEQUENCE [LARGE SCALE GENOMIC DNA]</scope>
    <source>
        <strain evidence="3">CBS 339.88</strain>
    </source>
</reference>
<evidence type="ECO:0008006" key="4">
    <source>
        <dbReference type="Google" id="ProtNLM"/>
    </source>
</evidence>